<gene>
    <name evidence="1" type="ORF">LCGC14_0917830</name>
</gene>
<dbReference type="AlphaFoldDB" id="A0A0F9RYA1"/>
<reference evidence="1" key="1">
    <citation type="journal article" date="2015" name="Nature">
        <title>Complex archaea that bridge the gap between prokaryotes and eukaryotes.</title>
        <authorList>
            <person name="Spang A."/>
            <person name="Saw J.H."/>
            <person name="Jorgensen S.L."/>
            <person name="Zaremba-Niedzwiedzka K."/>
            <person name="Martijn J."/>
            <person name="Lind A.E."/>
            <person name="van Eijk R."/>
            <person name="Schleper C."/>
            <person name="Guy L."/>
            <person name="Ettema T.J."/>
        </authorList>
    </citation>
    <scope>NUCLEOTIDE SEQUENCE</scope>
</reference>
<proteinExistence type="predicted"/>
<dbReference type="EMBL" id="LAZR01003087">
    <property type="protein sequence ID" value="KKN22168.1"/>
    <property type="molecule type" value="Genomic_DNA"/>
</dbReference>
<accession>A0A0F9RYA1</accession>
<sequence>MTHFNDHQYFHDNDVYPESDGDNHAKTFYLAGCESPRFNSKADLMAVVERLHELQDMPTYDNIELAAGEVGAFTF</sequence>
<evidence type="ECO:0000313" key="1">
    <source>
        <dbReference type="EMBL" id="KKN22168.1"/>
    </source>
</evidence>
<comment type="caution">
    <text evidence="1">The sequence shown here is derived from an EMBL/GenBank/DDBJ whole genome shotgun (WGS) entry which is preliminary data.</text>
</comment>
<name>A0A0F9RYA1_9ZZZZ</name>
<protein>
    <submittedName>
        <fullName evidence="1">Uncharacterized protein</fullName>
    </submittedName>
</protein>
<organism evidence="1">
    <name type="scientific">marine sediment metagenome</name>
    <dbReference type="NCBI Taxonomy" id="412755"/>
    <lineage>
        <taxon>unclassified sequences</taxon>
        <taxon>metagenomes</taxon>
        <taxon>ecological metagenomes</taxon>
    </lineage>
</organism>